<dbReference type="PANTHER" id="PTHR10996">
    <property type="entry name" value="2-HYDROXYACID DEHYDROGENASE-RELATED"/>
    <property type="match status" value="1"/>
</dbReference>
<gene>
    <name evidence="4" type="ORF">UFOPK2880_01181</name>
    <name evidence="5" type="ORF">UFOPK3304_01551</name>
    <name evidence="6" type="ORF">UFOPK3494_01025</name>
    <name evidence="7" type="ORF">UFOPK4134_00290</name>
</gene>
<dbReference type="GO" id="GO:0016618">
    <property type="term" value="F:hydroxypyruvate reductase [NAD(P)H] activity"/>
    <property type="evidence" value="ECO:0007669"/>
    <property type="project" value="TreeGrafter"/>
</dbReference>
<reference evidence="4" key="1">
    <citation type="submission" date="2020-05" db="EMBL/GenBank/DDBJ databases">
        <authorList>
            <person name="Chiriac C."/>
            <person name="Salcher M."/>
            <person name="Ghai R."/>
            <person name="Kavagutti S V."/>
        </authorList>
    </citation>
    <scope>NUCLEOTIDE SEQUENCE</scope>
</reference>
<feature type="domain" description="D-isomer specific 2-hydroxyacid dehydrogenase NAD-binding" evidence="3">
    <location>
        <begin position="101"/>
        <end position="270"/>
    </location>
</feature>
<evidence type="ECO:0000313" key="4">
    <source>
        <dbReference type="EMBL" id="CAB4777084.1"/>
    </source>
</evidence>
<proteinExistence type="predicted"/>
<dbReference type="EMBL" id="CAFBLJ010000107">
    <property type="protein sequence ID" value="CAB4880029.1"/>
    <property type="molecule type" value="Genomic_DNA"/>
</dbReference>
<evidence type="ECO:0000256" key="1">
    <source>
        <dbReference type="ARBA" id="ARBA00023002"/>
    </source>
</evidence>
<organism evidence="4">
    <name type="scientific">freshwater metagenome</name>
    <dbReference type="NCBI Taxonomy" id="449393"/>
    <lineage>
        <taxon>unclassified sequences</taxon>
        <taxon>metagenomes</taxon>
        <taxon>ecological metagenomes</taxon>
    </lineage>
</organism>
<dbReference type="GO" id="GO:0005829">
    <property type="term" value="C:cytosol"/>
    <property type="evidence" value="ECO:0007669"/>
    <property type="project" value="TreeGrafter"/>
</dbReference>
<evidence type="ECO:0000313" key="7">
    <source>
        <dbReference type="EMBL" id="CAB5021241.1"/>
    </source>
</evidence>
<evidence type="ECO:0000313" key="5">
    <source>
        <dbReference type="EMBL" id="CAB4880029.1"/>
    </source>
</evidence>
<dbReference type="InterPro" id="IPR006140">
    <property type="entry name" value="D-isomer_DH_NAD-bd"/>
</dbReference>
<evidence type="ECO:0000256" key="2">
    <source>
        <dbReference type="ARBA" id="ARBA00023027"/>
    </source>
</evidence>
<dbReference type="EMBL" id="CAFBPS010000010">
    <property type="protein sequence ID" value="CAB5021241.1"/>
    <property type="molecule type" value="Genomic_DNA"/>
</dbReference>
<dbReference type="CDD" id="cd12159">
    <property type="entry name" value="2-Hacid_dh_2"/>
    <property type="match status" value="1"/>
</dbReference>
<dbReference type="EMBL" id="CAFBMF010000061">
    <property type="protein sequence ID" value="CAB4902751.1"/>
    <property type="molecule type" value="Genomic_DNA"/>
</dbReference>
<keyword evidence="2" id="KW-0520">NAD</keyword>
<dbReference type="GO" id="GO:0030267">
    <property type="term" value="F:glyoxylate reductase (NADPH) activity"/>
    <property type="evidence" value="ECO:0007669"/>
    <property type="project" value="TreeGrafter"/>
</dbReference>
<keyword evidence="1" id="KW-0560">Oxidoreductase</keyword>
<evidence type="ECO:0000313" key="6">
    <source>
        <dbReference type="EMBL" id="CAB4902751.1"/>
    </source>
</evidence>
<accession>A0A6J6W040</accession>
<protein>
    <submittedName>
        <fullName evidence="4">Unannotated protein</fullName>
    </submittedName>
</protein>
<dbReference type="InterPro" id="IPR050223">
    <property type="entry name" value="D-isomer_2-hydroxyacid_DH"/>
</dbReference>
<evidence type="ECO:0000259" key="3">
    <source>
        <dbReference type="Pfam" id="PF02826"/>
    </source>
</evidence>
<dbReference type="InterPro" id="IPR036291">
    <property type="entry name" value="NAD(P)-bd_dom_sf"/>
</dbReference>
<dbReference type="PANTHER" id="PTHR10996:SF178">
    <property type="entry name" value="2-HYDROXYACID DEHYDROGENASE YGL185C-RELATED"/>
    <property type="match status" value="1"/>
</dbReference>
<dbReference type="Gene3D" id="3.40.50.720">
    <property type="entry name" value="NAD(P)-binding Rossmann-like Domain"/>
    <property type="match status" value="2"/>
</dbReference>
<dbReference type="AlphaFoldDB" id="A0A6J6W040"/>
<dbReference type="SUPFAM" id="SSF51735">
    <property type="entry name" value="NAD(P)-binding Rossmann-fold domains"/>
    <property type="match status" value="1"/>
</dbReference>
<sequence length="307" mass="33010">MPSTSAPRIALAPSTAPSWMSDAVIAGGGEIVSLADAEGLIWGAPRTPDALEEILIDADHIKWVQLPFAGIENFMHLIDADRLWTCGKGVYAEPVAEMALTLMLAGLRGVNSYARQATWTGPRGRNLHEAHITILGGGGITESLVRMLAPFECHITVVRNRVAEMDGVDEVLESDRLIDALTGADVVVLALALTPETEGIISRAELEAMQDHAWIINVARGKHIVTDDLVWALENNIIGGAGLDVTEPEPLPDGHPLWSLNNCIITPHVGNTPAMAVPLLSERITENVRHWADGEDLIGPVFVDLGY</sequence>
<dbReference type="GO" id="GO:0051287">
    <property type="term" value="F:NAD binding"/>
    <property type="evidence" value="ECO:0007669"/>
    <property type="project" value="InterPro"/>
</dbReference>
<dbReference type="Pfam" id="PF02826">
    <property type="entry name" value="2-Hacid_dh_C"/>
    <property type="match status" value="1"/>
</dbReference>
<name>A0A6J6W040_9ZZZZ</name>
<dbReference type="EMBL" id="CAEZZP010000076">
    <property type="protein sequence ID" value="CAB4777084.1"/>
    <property type="molecule type" value="Genomic_DNA"/>
</dbReference>